<protein>
    <submittedName>
        <fullName evidence="1">Uncharacterized protein</fullName>
    </submittedName>
</protein>
<accession>A0A0F3MQD3</accession>
<proteinExistence type="predicted"/>
<dbReference type="Proteomes" id="UP000033475">
    <property type="component" value="Unassembled WGS sequence"/>
</dbReference>
<dbReference type="AlphaFoldDB" id="A0A0F3MQD3"/>
<evidence type="ECO:0000313" key="2">
    <source>
        <dbReference type="Proteomes" id="UP000033475"/>
    </source>
</evidence>
<sequence>MRTNEVSAAISRILYCFMRLPRQGFAFSRNDVKIKTINK</sequence>
<gene>
    <name evidence="1" type="ORF">RFEPED_0240</name>
</gene>
<comment type="caution">
    <text evidence="1">The sequence shown here is derived from an EMBL/GenBank/DDBJ whole genome shotgun (WGS) entry which is preliminary data.</text>
</comment>
<evidence type="ECO:0000313" key="1">
    <source>
        <dbReference type="EMBL" id="KJV57871.1"/>
    </source>
</evidence>
<organism evidence="1 2">
    <name type="scientific">Rickettsia felis str. Pedreira</name>
    <dbReference type="NCBI Taxonomy" id="1359196"/>
    <lineage>
        <taxon>Bacteria</taxon>
        <taxon>Pseudomonadati</taxon>
        <taxon>Pseudomonadota</taxon>
        <taxon>Alphaproteobacteria</taxon>
        <taxon>Rickettsiales</taxon>
        <taxon>Rickettsiaceae</taxon>
        <taxon>Rickettsieae</taxon>
        <taxon>Rickettsia</taxon>
        <taxon>spotted fever group</taxon>
    </lineage>
</organism>
<dbReference type="EMBL" id="LANQ01000001">
    <property type="protein sequence ID" value="KJV57871.1"/>
    <property type="molecule type" value="Genomic_DNA"/>
</dbReference>
<reference evidence="1 2" key="1">
    <citation type="submission" date="2015-01" db="EMBL/GenBank/DDBJ databases">
        <title>Genome Sequencing of Rickettsiales.</title>
        <authorList>
            <person name="Daugherty S.C."/>
            <person name="Su Q."/>
            <person name="Abolude K."/>
            <person name="Beier-Sexton M."/>
            <person name="Carlyon J.A."/>
            <person name="Carter R."/>
            <person name="Day N.P."/>
            <person name="Dumler S.J."/>
            <person name="Dyachenko V."/>
            <person name="Godinez A."/>
            <person name="Kurtti T.J."/>
            <person name="Lichay M."/>
            <person name="Mullins K.E."/>
            <person name="Ott S."/>
            <person name="Pappas-Brown V."/>
            <person name="Paris D.H."/>
            <person name="Patel P."/>
            <person name="Richards A.L."/>
            <person name="Sadzewicz L."/>
            <person name="Sears K."/>
            <person name="Seidman D."/>
            <person name="Sengamalay N."/>
            <person name="Stenos J."/>
            <person name="Tallon L.J."/>
            <person name="Vincent G."/>
            <person name="Fraser C.M."/>
            <person name="Munderloh U."/>
            <person name="Dunning-Hotopp J.C."/>
        </authorList>
    </citation>
    <scope>NUCLEOTIDE SEQUENCE [LARGE SCALE GENOMIC DNA]</scope>
    <source>
        <strain evidence="1 2">Pedreira</strain>
    </source>
</reference>
<dbReference type="PATRIC" id="fig|1359196.3.peg.224"/>
<name>A0A0F3MQD3_RICFI</name>